<keyword evidence="5" id="KW-0067">ATP-binding</keyword>
<evidence type="ECO:0000259" key="9">
    <source>
        <dbReference type="SMART" id="SM00382"/>
    </source>
</evidence>
<dbReference type="Pfam" id="PF18269">
    <property type="entry name" value="T3SS_ATPase_C"/>
    <property type="match status" value="1"/>
</dbReference>
<accession>A0A238YZP2</accession>
<dbReference type="Pfam" id="PF02874">
    <property type="entry name" value="ATP-synt_ab_N"/>
    <property type="match status" value="1"/>
</dbReference>
<dbReference type="Pfam" id="PF00006">
    <property type="entry name" value="ATP-synt_ab"/>
    <property type="match status" value="1"/>
</dbReference>
<keyword evidence="6" id="KW-0653">Protein transport</keyword>
<evidence type="ECO:0000256" key="1">
    <source>
        <dbReference type="ARBA" id="ARBA00004496"/>
    </source>
</evidence>
<dbReference type="InterPro" id="IPR020003">
    <property type="entry name" value="ATPase_a/bsu_AS"/>
</dbReference>
<keyword evidence="3" id="KW-0963">Cytoplasm</keyword>
<evidence type="ECO:0000256" key="6">
    <source>
        <dbReference type="ARBA" id="ARBA00022927"/>
    </source>
</evidence>
<evidence type="ECO:0000256" key="2">
    <source>
        <dbReference type="ARBA" id="ARBA00022448"/>
    </source>
</evidence>
<dbReference type="GO" id="GO:0005524">
    <property type="term" value="F:ATP binding"/>
    <property type="evidence" value="ECO:0007669"/>
    <property type="project" value="UniProtKB-KW"/>
</dbReference>
<dbReference type="FunFam" id="3.40.50.12240:FF:000002">
    <property type="entry name" value="Flagellum-specific ATP synthase FliI"/>
    <property type="match status" value="1"/>
</dbReference>
<dbReference type="EMBL" id="FZOB01000005">
    <property type="protein sequence ID" value="SNR76482.1"/>
    <property type="molecule type" value="Genomic_DNA"/>
</dbReference>
<dbReference type="InterPro" id="IPR004100">
    <property type="entry name" value="ATPase_F1/V1/A1_a/bsu_N"/>
</dbReference>
<sequence>MKERLKNLPRYKIKGKVVGVKGPLIESVLPKVCLGDFCKIDGRVETEVVGFKNGKTLLMAYSDTTGISVGSEIEPKPGSVRIGVSRELLGTVIDPFGNPLNKEKITYTDFTYLQGETVNPLRRDRIREPLDLGIRSINGLLTVGKGQRIGIFSGAGVGKSTLLGMIARYTEADVNVIVLVGERGREVREFIEDNLGEDGLRKSVVVVATSDQPPLAKIRAVLAGCAIAEYFCSQGSNVLLLVDSLTRLAMAQREIGLTVGEPPTTKGYVPSVFSLLAKVIERAGNFAGQGSITGIYTVLVEGDEIALDPVADAAVGYLDGHIVLSRAFANRRIFPAIDVLKSISRLTPQLVDEQVLRWQSLFIDLESTYRESLDMVNLGLYKKGTNPKIDLAIAVHDKMEEFLKQGVNCKVSLDESFSSLKSLIEYIASEGGKYGYTWSNL</sequence>
<comment type="catalytic activity">
    <reaction evidence="8">
        <text>ATP + H2O + cellular proteinSide 1 = ADP + phosphate + cellular proteinSide 2.</text>
        <dbReference type="EC" id="7.4.2.8"/>
    </reaction>
</comment>
<dbReference type="SUPFAM" id="SSF52540">
    <property type="entry name" value="P-loop containing nucleoside triphosphate hydrolases"/>
    <property type="match status" value="1"/>
</dbReference>
<dbReference type="PANTHER" id="PTHR15184">
    <property type="entry name" value="ATP SYNTHASE"/>
    <property type="match status" value="1"/>
</dbReference>
<dbReference type="GO" id="GO:0008564">
    <property type="term" value="F:protein-exporting ATPase activity"/>
    <property type="evidence" value="ECO:0007669"/>
    <property type="project" value="UniProtKB-EC"/>
</dbReference>
<keyword evidence="4" id="KW-0547">Nucleotide-binding</keyword>
<comment type="subcellular location">
    <subcellularLocation>
        <location evidence="1">Cytoplasm</location>
    </subcellularLocation>
</comment>
<dbReference type="InterPro" id="IPR027417">
    <property type="entry name" value="P-loop_NTPase"/>
</dbReference>
<dbReference type="CDD" id="cd18117">
    <property type="entry name" value="ATP-synt_flagellum-secretory_path_III_N"/>
    <property type="match status" value="1"/>
</dbReference>
<dbReference type="PROSITE" id="PS00152">
    <property type="entry name" value="ATPASE_ALPHA_BETA"/>
    <property type="match status" value="1"/>
</dbReference>
<evidence type="ECO:0000313" key="11">
    <source>
        <dbReference type="Proteomes" id="UP000198405"/>
    </source>
</evidence>
<dbReference type="GO" id="GO:0030257">
    <property type="term" value="C:type III protein secretion system complex"/>
    <property type="evidence" value="ECO:0007669"/>
    <property type="project" value="InterPro"/>
</dbReference>
<dbReference type="InterPro" id="IPR003593">
    <property type="entry name" value="AAA+_ATPase"/>
</dbReference>
<protein>
    <submittedName>
        <fullName evidence="10">Flagellum-specific ATP synthase</fullName>
    </submittedName>
</protein>
<evidence type="ECO:0000256" key="5">
    <source>
        <dbReference type="ARBA" id="ARBA00022840"/>
    </source>
</evidence>
<dbReference type="InterPro" id="IPR005714">
    <property type="entry name" value="ATPase_T3SS_FliI/YscN"/>
</dbReference>
<organism evidence="10 11">
    <name type="scientific">Desulfurobacterium atlanticum</name>
    <dbReference type="NCBI Taxonomy" id="240169"/>
    <lineage>
        <taxon>Bacteria</taxon>
        <taxon>Pseudomonadati</taxon>
        <taxon>Aquificota</taxon>
        <taxon>Aquificia</taxon>
        <taxon>Desulfurobacteriales</taxon>
        <taxon>Desulfurobacteriaceae</taxon>
        <taxon>Desulfurobacterium</taxon>
    </lineage>
</organism>
<keyword evidence="7" id="KW-1278">Translocase</keyword>
<keyword evidence="11" id="KW-1185">Reference proteome</keyword>
<dbReference type="GO" id="GO:0046933">
    <property type="term" value="F:proton-transporting ATP synthase activity, rotational mechanism"/>
    <property type="evidence" value="ECO:0007669"/>
    <property type="project" value="TreeGrafter"/>
</dbReference>
<dbReference type="GO" id="GO:0016887">
    <property type="term" value="F:ATP hydrolysis activity"/>
    <property type="evidence" value="ECO:0007669"/>
    <property type="project" value="InterPro"/>
</dbReference>
<dbReference type="Proteomes" id="UP000198405">
    <property type="component" value="Unassembled WGS sequence"/>
</dbReference>
<dbReference type="SMART" id="SM00382">
    <property type="entry name" value="AAA"/>
    <property type="match status" value="1"/>
</dbReference>
<dbReference type="PANTHER" id="PTHR15184:SF9">
    <property type="entry name" value="SPI-1 TYPE 3 SECRETION SYSTEM ATPASE"/>
    <property type="match status" value="1"/>
</dbReference>
<evidence type="ECO:0000256" key="8">
    <source>
        <dbReference type="ARBA" id="ARBA00034006"/>
    </source>
</evidence>
<dbReference type="NCBIfam" id="TIGR01026">
    <property type="entry name" value="fliI_yscN"/>
    <property type="match status" value="1"/>
</dbReference>
<evidence type="ECO:0000256" key="7">
    <source>
        <dbReference type="ARBA" id="ARBA00022967"/>
    </source>
</evidence>
<dbReference type="RefSeq" id="WP_089323017.1">
    <property type="nucleotide sequence ID" value="NZ_FZOB01000005.1"/>
</dbReference>
<proteinExistence type="predicted"/>
<dbReference type="InterPro" id="IPR000194">
    <property type="entry name" value="ATPase_F1/V1/A1_a/bsu_nucl-bd"/>
</dbReference>
<dbReference type="InterPro" id="IPR040627">
    <property type="entry name" value="T3SS_ATPase_C"/>
</dbReference>
<evidence type="ECO:0000256" key="3">
    <source>
        <dbReference type="ARBA" id="ARBA00022490"/>
    </source>
</evidence>
<dbReference type="AlphaFoldDB" id="A0A238YZP2"/>
<dbReference type="GO" id="GO:0030254">
    <property type="term" value="P:protein secretion by the type III secretion system"/>
    <property type="evidence" value="ECO:0007669"/>
    <property type="project" value="InterPro"/>
</dbReference>
<evidence type="ECO:0000313" key="10">
    <source>
        <dbReference type="EMBL" id="SNR76482.1"/>
    </source>
</evidence>
<gene>
    <name evidence="10" type="ORF">SAMN06265340_105131</name>
</gene>
<evidence type="ECO:0000256" key="4">
    <source>
        <dbReference type="ARBA" id="ARBA00022741"/>
    </source>
</evidence>
<reference evidence="11" key="1">
    <citation type="submission" date="2017-06" db="EMBL/GenBank/DDBJ databases">
        <authorList>
            <person name="Varghese N."/>
            <person name="Submissions S."/>
        </authorList>
    </citation>
    <scope>NUCLEOTIDE SEQUENCE [LARGE SCALE GENOMIC DNA]</scope>
    <source>
        <strain evidence="11">DSM 15668</strain>
    </source>
</reference>
<dbReference type="Gene3D" id="3.40.50.12240">
    <property type="match status" value="1"/>
</dbReference>
<dbReference type="OrthoDB" id="9802718at2"/>
<keyword evidence="2" id="KW-0813">Transport</keyword>
<dbReference type="CDD" id="cd01136">
    <property type="entry name" value="ATPase_flagellum-secretory_path_III"/>
    <property type="match status" value="1"/>
</dbReference>
<name>A0A238YZP2_9BACT</name>
<feature type="domain" description="AAA+ ATPase" evidence="9">
    <location>
        <begin position="145"/>
        <end position="328"/>
    </location>
</feature>
<dbReference type="InterPro" id="IPR050053">
    <property type="entry name" value="ATPase_alpha/beta_chains"/>
</dbReference>
<dbReference type="GO" id="GO:0005737">
    <property type="term" value="C:cytoplasm"/>
    <property type="evidence" value="ECO:0007669"/>
    <property type="project" value="UniProtKB-SubCell"/>
</dbReference>